<keyword evidence="4 6" id="KW-0067">ATP-binding</keyword>
<dbReference type="PANTHER" id="PTHR43335">
    <property type="entry name" value="ABC TRANSPORTER, ATP-BINDING PROTEIN"/>
    <property type="match status" value="1"/>
</dbReference>
<accession>A0A6J4JCY0</accession>
<sequence>MPMVEITNLRKEYKNLVAVKGLSLTLEPGDIFGFIGPNGAGKTTTIKMLATLLDPTSGVARVDGIDVTEHPEEVRARIGYMPDAFGVYDDFKVWEYLDFFASAYRIPRPDRPALIDDVLELTTLTEKKESYVEELSRGMKQRLCLAKTLVHDPKVLLLDEPASGLDPRARIEIKELLKELKAMGKTIIISSHILPELADFCTSVGIIERGELIVAGPIDAVMREVTGGRVLEIRVPPSDRPKAAEILAGVEHVRGVKEAGDMLRVDYTGTLDDQSEVLLALIYGSVRVQSFAEQETDLEDIFLRVTKGLVA</sequence>
<dbReference type="CDD" id="cd03230">
    <property type="entry name" value="ABC_DR_subfamily_A"/>
    <property type="match status" value="1"/>
</dbReference>
<dbReference type="SMART" id="SM00382">
    <property type="entry name" value="AAA"/>
    <property type="match status" value="1"/>
</dbReference>
<dbReference type="GO" id="GO:0016887">
    <property type="term" value="F:ATP hydrolysis activity"/>
    <property type="evidence" value="ECO:0007669"/>
    <property type="project" value="InterPro"/>
</dbReference>
<evidence type="ECO:0000313" key="6">
    <source>
        <dbReference type="EMBL" id="CAA9273363.1"/>
    </source>
</evidence>
<dbReference type="Pfam" id="PF13732">
    <property type="entry name" value="DrrA1-3_C"/>
    <property type="match status" value="1"/>
</dbReference>
<dbReference type="SUPFAM" id="SSF52540">
    <property type="entry name" value="P-loop containing nucleoside triphosphate hydrolases"/>
    <property type="match status" value="1"/>
</dbReference>
<evidence type="ECO:0000256" key="4">
    <source>
        <dbReference type="ARBA" id="ARBA00022840"/>
    </source>
</evidence>
<keyword evidence="3" id="KW-0547">Nucleotide-binding</keyword>
<evidence type="ECO:0000256" key="2">
    <source>
        <dbReference type="ARBA" id="ARBA00022448"/>
    </source>
</evidence>
<dbReference type="Gene3D" id="3.40.50.300">
    <property type="entry name" value="P-loop containing nucleotide triphosphate hydrolases"/>
    <property type="match status" value="1"/>
</dbReference>
<protein>
    <submittedName>
        <fullName evidence="6">Efflux ABC transporter, ATP-binding protein</fullName>
    </submittedName>
</protein>
<dbReference type="InterPro" id="IPR003593">
    <property type="entry name" value="AAA+_ATPase"/>
</dbReference>
<dbReference type="PANTHER" id="PTHR43335:SF3">
    <property type="entry name" value="ABC TRANSPORTER"/>
    <property type="match status" value="1"/>
</dbReference>
<dbReference type="AlphaFoldDB" id="A0A6J4JCY0"/>
<dbReference type="GO" id="GO:0005524">
    <property type="term" value="F:ATP binding"/>
    <property type="evidence" value="ECO:0007669"/>
    <property type="project" value="UniProtKB-KW"/>
</dbReference>
<organism evidence="6">
    <name type="scientific">uncultured Armatimonadetes bacterium</name>
    <dbReference type="NCBI Taxonomy" id="157466"/>
    <lineage>
        <taxon>Bacteria</taxon>
        <taxon>Bacillati</taxon>
        <taxon>Armatimonadota</taxon>
        <taxon>environmental samples</taxon>
    </lineage>
</organism>
<gene>
    <name evidence="6" type="ORF">AVDCRST_MAG63-3123</name>
</gene>
<reference evidence="6" key="1">
    <citation type="submission" date="2020-02" db="EMBL/GenBank/DDBJ databases">
        <authorList>
            <person name="Meier V. D."/>
        </authorList>
    </citation>
    <scope>NUCLEOTIDE SEQUENCE</scope>
    <source>
        <strain evidence="6">AVDCRST_MAG63</strain>
    </source>
</reference>
<dbReference type="InterPro" id="IPR025302">
    <property type="entry name" value="DrrA1/2-like_C"/>
</dbReference>
<dbReference type="EMBL" id="CADCTO010000403">
    <property type="protein sequence ID" value="CAA9273363.1"/>
    <property type="molecule type" value="Genomic_DNA"/>
</dbReference>
<proteinExistence type="inferred from homology"/>
<evidence type="ECO:0000256" key="3">
    <source>
        <dbReference type="ARBA" id="ARBA00022741"/>
    </source>
</evidence>
<evidence type="ECO:0000256" key="1">
    <source>
        <dbReference type="ARBA" id="ARBA00005417"/>
    </source>
</evidence>
<comment type="similarity">
    <text evidence="1">Belongs to the ABC transporter superfamily.</text>
</comment>
<feature type="domain" description="ABC transporter" evidence="5">
    <location>
        <begin position="4"/>
        <end position="234"/>
    </location>
</feature>
<dbReference type="InterPro" id="IPR003439">
    <property type="entry name" value="ABC_transporter-like_ATP-bd"/>
</dbReference>
<dbReference type="InterPro" id="IPR027417">
    <property type="entry name" value="P-loop_NTPase"/>
</dbReference>
<evidence type="ECO:0000259" key="5">
    <source>
        <dbReference type="PROSITE" id="PS50893"/>
    </source>
</evidence>
<dbReference type="PROSITE" id="PS50893">
    <property type="entry name" value="ABC_TRANSPORTER_2"/>
    <property type="match status" value="1"/>
</dbReference>
<keyword evidence="2" id="KW-0813">Transport</keyword>
<dbReference type="Pfam" id="PF00005">
    <property type="entry name" value="ABC_tran"/>
    <property type="match status" value="1"/>
</dbReference>
<name>A0A6J4JCY0_9BACT</name>